<keyword evidence="12" id="KW-0324">Glycolysis</keyword>
<dbReference type="OrthoDB" id="9808460at2"/>
<dbReference type="PROSITE" id="PS00111">
    <property type="entry name" value="PGLYCERATE_KINASE"/>
    <property type="match status" value="1"/>
</dbReference>
<feature type="binding site" evidence="12">
    <location>
        <position position="120"/>
    </location>
    <ligand>
        <name>substrate</name>
    </ligand>
</feature>
<evidence type="ECO:0000256" key="4">
    <source>
        <dbReference type="ARBA" id="ARBA00008982"/>
    </source>
</evidence>
<evidence type="ECO:0000313" key="17">
    <source>
        <dbReference type="Proteomes" id="UP000253628"/>
    </source>
</evidence>
<dbReference type="HAMAP" id="MF_00145">
    <property type="entry name" value="Phosphoglyc_kinase"/>
    <property type="match status" value="1"/>
</dbReference>
<dbReference type="AlphaFoldDB" id="A0A366HB34"/>
<keyword evidence="11 12" id="KW-0067">ATP-binding</keyword>
<dbReference type="PRINTS" id="PR00477">
    <property type="entry name" value="PHGLYCKINASE"/>
</dbReference>
<feature type="binding site" evidence="12 14">
    <location>
        <position position="326"/>
    </location>
    <ligand>
        <name>ATP</name>
        <dbReference type="ChEBI" id="CHEBI:30616"/>
    </ligand>
</feature>
<comment type="subcellular location">
    <subcellularLocation>
        <location evidence="2 12">Cytoplasm</location>
    </subcellularLocation>
</comment>
<keyword evidence="10 12" id="KW-0418">Kinase</keyword>
<evidence type="ECO:0000256" key="14">
    <source>
        <dbReference type="PIRSR" id="PIRSR000724-2"/>
    </source>
</evidence>
<dbReference type="GO" id="GO:0005829">
    <property type="term" value="C:cytosol"/>
    <property type="evidence" value="ECO:0007669"/>
    <property type="project" value="TreeGrafter"/>
</dbReference>
<dbReference type="Gene3D" id="3.40.50.1260">
    <property type="entry name" value="Phosphoglycerate kinase, N-terminal domain"/>
    <property type="match status" value="2"/>
</dbReference>
<evidence type="ECO:0000256" key="9">
    <source>
        <dbReference type="ARBA" id="ARBA00022741"/>
    </source>
</evidence>
<dbReference type="GO" id="GO:0006096">
    <property type="term" value="P:glycolytic process"/>
    <property type="evidence" value="ECO:0007669"/>
    <property type="project" value="UniProtKB-UniRule"/>
</dbReference>
<dbReference type="UniPathway" id="UPA00109">
    <property type="reaction ID" value="UER00185"/>
</dbReference>
<dbReference type="GO" id="GO:0043531">
    <property type="term" value="F:ADP binding"/>
    <property type="evidence" value="ECO:0007669"/>
    <property type="project" value="TreeGrafter"/>
</dbReference>
<feature type="binding site" evidence="13">
    <location>
        <position position="120"/>
    </location>
    <ligand>
        <name>(2R)-3-phosphoglycerate</name>
        <dbReference type="ChEBI" id="CHEBI:58272"/>
    </ligand>
</feature>
<evidence type="ECO:0000256" key="10">
    <source>
        <dbReference type="ARBA" id="ARBA00022777"/>
    </source>
</evidence>
<dbReference type="SUPFAM" id="SSF53748">
    <property type="entry name" value="Phosphoglycerate kinase"/>
    <property type="match status" value="1"/>
</dbReference>
<evidence type="ECO:0000256" key="7">
    <source>
        <dbReference type="ARBA" id="ARBA00022490"/>
    </source>
</evidence>
<keyword evidence="8 12" id="KW-0808">Transferase</keyword>
<feature type="binding site" evidence="13">
    <location>
        <position position="42"/>
    </location>
    <ligand>
        <name>(2R)-3-phosphoglycerate</name>
        <dbReference type="ChEBI" id="CHEBI:58272"/>
    </ligand>
</feature>
<dbReference type="FunFam" id="3.40.50.1260:FF:000002">
    <property type="entry name" value="Phosphoglycerate kinase"/>
    <property type="match status" value="1"/>
</dbReference>
<dbReference type="InterPro" id="IPR015911">
    <property type="entry name" value="Phosphoglycerate_kinase_CS"/>
</dbReference>
<protein>
    <recommendedName>
        <fullName evidence="6 12">Phosphoglycerate kinase</fullName>
        <ecNumber evidence="6 12">2.7.2.3</ecNumber>
    </recommendedName>
</protein>
<feature type="binding site" evidence="12 13">
    <location>
        <begin position="65"/>
        <end position="68"/>
    </location>
    <ligand>
        <name>substrate</name>
    </ligand>
</feature>
<feature type="binding site" evidence="12">
    <location>
        <position position="153"/>
    </location>
    <ligand>
        <name>substrate</name>
    </ligand>
</feature>
<dbReference type="EC" id="2.7.2.3" evidence="6 12"/>
<proteinExistence type="inferred from homology"/>
<feature type="binding site" evidence="12 14">
    <location>
        <position position="204"/>
    </location>
    <ligand>
        <name>ATP</name>
        <dbReference type="ChEBI" id="CHEBI:30616"/>
    </ligand>
</feature>
<evidence type="ECO:0000256" key="13">
    <source>
        <dbReference type="PIRSR" id="PIRSR000724-1"/>
    </source>
</evidence>
<organism evidence="16 17">
    <name type="scientific">Eoetvoesiella caeni</name>
    <dbReference type="NCBI Taxonomy" id="645616"/>
    <lineage>
        <taxon>Bacteria</taxon>
        <taxon>Pseudomonadati</taxon>
        <taxon>Pseudomonadota</taxon>
        <taxon>Betaproteobacteria</taxon>
        <taxon>Burkholderiales</taxon>
        <taxon>Alcaligenaceae</taxon>
        <taxon>Eoetvoesiella</taxon>
    </lineage>
</organism>
<evidence type="ECO:0000256" key="15">
    <source>
        <dbReference type="RuleBase" id="RU000532"/>
    </source>
</evidence>
<dbReference type="RefSeq" id="WP_113933370.1">
    <property type="nucleotide sequence ID" value="NZ_JACCEU010000003.1"/>
</dbReference>
<evidence type="ECO:0000256" key="6">
    <source>
        <dbReference type="ARBA" id="ARBA00013061"/>
    </source>
</evidence>
<dbReference type="PIRSF" id="PIRSF000724">
    <property type="entry name" value="Pgk"/>
    <property type="match status" value="1"/>
</dbReference>
<feature type="binding site" evidence="12 13">
    <location>
        <begin position="26"/>
        <end position="28"/>
    </location>
    <ligand>
        <name>substrate</name>
    </ligand>
</feature>
<comment type="subunit">
    <text evidence="5 12">Monomer.</text>
</comment>
<comment type="similarity">
    <text evidence="4 12 15">Belongs to the phosphoglycerate kinase family.</text>
</comment>
<comment type="catalytic activity">
    <reaction evidence="1 12 15">
        <text>(2R)-3-phosphoglycerate + ATP = (2R)-3-phospho-glyceroyl phosphate + ADP</text>
        <dbReference type="Rhea" id="RHEA:14801"/>
        <dbReference type="ChEBI" id="CHEBI:30616"/>
        <dbReference type="ChEBI" id="CHEBI:57604"/>
        <dbReference type="ChEBI" id="CHEBI:58272"/>
        <dbReference type="ChEBI" id="CHEBI:456216"/>
        <dbReference type="EC" id="2.7.2.3"/>
    </reaction>
</comment>
<evidence type="ECO:0000256" key="8">
    <source>
        <dbReference type="ARBA" id="ARBA00022679"/>
    </source>
</evidence>
<keyword evidence="7 12" id="KW-0963">Cytoplasm</keyword>
<dbReference type="FunFam" id="3.40.50.1260:FF:000001">
    <property type="entry name" value="Phosphoglycerate kinase"/>
    <property type="match status" value="1"/>
</dbReference>
<dbReference type="PANTHER" id="PTHR11406:SF23">
    <property type="entry name" value="PHOSPHOGLYCERATE KINASE 1, CHLOROPLASTIC-RELATED"/>
    <property type="match status" value="1"/>
</dbReference>
<gene>
    <name evidence="12" type="primary">pgk</name>
    <name evidence="16" type="ORF">DFR37_105208</name>
</gene>
<dbReference type="InterPro" id="IPR015824">
    <property type="entry name" value="Phosphoglycerate_kinase_N"/>
</dbReference>
<evidence type="ECO:0000256" key="3">
    <source>
        <dbReference type="ARBA" id="ARBA00005215"/>
    </source>
</evidence>
<feature type="binding site" evidence="12 14">
    <location>
        <begin position="352"/>
        <end position="355"/>
    </location>
    <ligand>
        <name>ATP</name>
        <dbReference type="ChEBI" id="CHEBI:30616"/>
    </ligand>
</feature>
<comment type="caution">
    <text evidence="16">The sequence shown here is derived from an EMBL/GenBank/DDBJ whole genome shotgun (WGS) entry which is preliminary data.</text>
</comment>
<evidence type="ECO:0000256" key="1">
    <source>
        <dbReference type="ARBA" id="ARBA00000642"/>
    </source>
</evidence>
<comment type="pathway">
    <text evidence="12">Carbohydrate degradation; glycolysis; pyruvate from D-glyceraldehyde 3-phosphate: step 2/5.</text>
</comment>
<dbReference type="Pfam" id="PF00162">
    <property type="entry name" value="PGK"/>
    <property type="match status" value="1"/>
</dbReference>
<evidence type="ECO:0000313" key="16">
    <source>
        <dbReference type="EMBL" id="RBP39415.1"/>
    </source>
</evidence>
<dbReference type="Proteomes" id="UP000253628">
    <property type="component" value="Unassembled WGS sequence"/>
</dbReference>
<reference evidence="16 17" key="1">
    <citation type="submission" date="2018-06" db="EMBL/GenBank/DDBJ databases">
        <title>Genomic Encyclopedia of Type Strains, Phase IV (KMG-IV): sequencing the most valuable type-strain genomes for metagenomic binning, comparative biology and taxonomic classification.</title>
        <authorList>
            <person name="Goeker M."/>
        </authorList>
    </citation>
    <scope>NUCLEOTIDE SEQUENCE [LARGE SCALE GENOMIC DNA]</scope>
    <source>
        <strain evidence="16 17">DSM 25520</strain>
    </source>
</reference>
<comment type="caution">
    <text evidence="12">Lacks conserved residue(s) required for the propagation of feature annotation.</text>
</comment>
<feature type="binding site" evidence="13">
    <location>
        <position position="153"/>
    </location>
    <ligand>
        <name>(2R)-3-phosphoglycerate</name>
        <dbReference type="ChEBI" id="CHEBI:58272"/>
    </ligand>
</feature>
<dbReference type="GO" id="GO:0004618">
    <property type="term" value="F:phosphoglycerate kinase activity"/>
    <property type="evidence" value="ECO:0007669"/>
    <property type="project" value="UniProtKB-UniRule"/>
</dbReference>
<dbReference type="InterPro" id="IPR036043">
    <property type="entry name" value="Phosphoglycerate_kinase_sf"/>
</dbReference>
<evidence type="ECO:0000256" key="11">
    <source>
        <dbReference type="ARBA" id="ARBA00022840"/>
    </source>
</evidence>
<sequence>MSTVKTLSALAKSDLLAGKRVFIRSDLNVPFNEAGQISEDTRVRASVPAIRLALDAGAAVMVTSHLGRPTEGVVAPADTLAPVAARLSQLLGMPVNLVKDWVDGGFSVEPGQVVLLENCRCNVGEKKNDEALSRKMAALCDVYVNDAFGTAHRAEATTYGIARFAPVACAGPLLEAELDALGRALKEPKRPMVAIVGGSKVSSKLSILQALAGKVDQLVVGGGIANTFMLAKGLGIGKSLAEPEQATQATTVIEIMEKRGAGVPIPVDVVCAKSFGADAAATTKPATEVAQDDMILDIGPQTAQVLADILKQAGTIVWNGPVGVFEFDAFEHGTETIAKAIAQSEAFSIAGGGDTLAAIAKYGIADQVGYISTGGGAFLEFLEGKTLPAVDILQQRAQG</sequence>
<evidence type="ECO:0000256" key="2">
    <source>
        <dbReference type="ARBA" id="ARBA00004496"/>
    </source>
</evidence>
<keyword evidence="17" id="KW-1185">Reference proteome</keyword>
<dbReference type="InterPro" id="IPR001576">
    <property type="entry name" value="Phosphoglycerate_kinase"/>
</dbReference>
<dbReference type="GO" id="GO:0006094">
    <property type="term" value="P:gluconeogenesis"/>
    <property type="evidence" value="ECO:0007669"/>
    <property type="project" value="TreeGrafter"/>
</dbReference>
<keyword evidence="9 12" id="KW-0547">Nucleotide-binding</keyword>
<evidence type="ECO:0000256" key="5">
    <source>
        <dbReference type="ARBA" id="ARBA00011245"/>
    </source>
</evidence>
<comment type="pathway">
    <text evidence="3">Carbohydrate biosynthesis; Calvin cycle.</text>
</comment>
<accession>A0A366HB34</accession>
<evidence type="ECO:0000256" key="12">
    <source>
        <dbReference type="HAMAP-Rule" id="MF_00145"/>
    </source>
</evidence>
<feature type="binding site" evidence="12">
    <location>
        <position position="42"/>
    </location>
    <ligand>
        <name>substrate</name>
    </ligand>
</feature>
<name>A0A366HB34_9BURK</name>
<dbReference type="EMBL" id="QNRQ01000005">
    <property type="protein sequence ID" value="RBP39415.1"/>
    <property type="molecule type" value="Genomic_DNA"/>
</dbReference>
<dbReference type="GO" id="GO:0005524">
    <property type="term" value="F:ATP binding"/>
    <property type="evidence" value="ECO:0007669"/>
    <property type="project" value="UniProtKB-KW"/>
</dbReference>
<dbReference type="PANTHER" id="PTHR11406">
    <property type="entry name" value="PHOSPHOGLYCERATE KINASE"/>
    <property type="match status" value="1"/>
</dbReference>